<protein>
    <submittedName>
        <fullName evidence="1">Uncharacterized protein</fullName>
    </submittedName>
</protein>
<reference evidence="1" key="1">
    <citation type="submission" date="2023-01" db="EMBL/GenBank/DDBJ databases">
        <title>Draft genome sequence of Nocardiopsis sp. LSu2-4 isolated from halophytes.</title>
        <authorList>
            <person name="Duangmal K."/>
            <person name="Chantavorakit T."/>
        </authorList>
    </citation>
    <scope>NUCLEOTIDE SEQUENCE</scope>
    <source>
        <strain evidence="1">LSu2-4</strain>
    </source>
</reference>
<name>A0ABT4TL58_9ACTN</name>
<dbReference type="EMBL" id="JAQFWP010000020">
    <property type="protein sequence ID" value="MDA2805418.1"/>
    <property type="molecule type" value="Genomic_DNA"/>
</dbReference>
<comment type="caution">
    <text evidence="1">The sequence shown here is derived from an EMBL/GenBank/DDBJ whole genome shotgun (WGS) entry which is preliminary data.</text>
</comment>
<evidence type="ECO:0000313" key="1">
    <source>
        <dbReference type="EMBL" id="MDA2805418.1"/>
    </source>
</evidence>
<dbReference type="RefSeq" id="WP_270678072.1">
    <property type="nucleotide sequence ID" value="NZ_JAQFWP010000020.1"/>
</dbReference>
<organism evidence="1 2">
    <name type="scientific">Nocardiopsis suaedae</name>
    <dbReference type="NCBI Taxonomy" id="3018444"/>
    <lineage>
        <taxon>Bacteria</taxon>
        <taxon>Bacillati</taxon>
        <taxon>Actinomycetota</taxon>
        <taxon>Actinomycetes</taxon>
        <taxon>Streptosporangiales</taxon>
        <taxon>Nocardiopsidaceae</taxon>
        <taxon>Nocardiopsis</taxon>
    </lineage>
</organism>
<gene>
    <name evidence="1" type="ORF">O4U47_12930</name>
</gene>
<dbReference type="Proteomes" id="UP001165685">
    <property type="component" value="Unassembled WGS sequence"/>
</dbReference>
<accession>A0ABT4TL58</accession>
<proteinExistence type="predicted"/>
<sequence>MGGLLRAPEPAGSWEWFFDTGKVEAGFADSLSMLAVVAGVLRRHGLLTVDAVEICWEHPRGRRRPRDWRIVPVCGAVDSSECAESLLATRPESDPAYAEMLLLQAHGSGTWIDAQGGAHTESDLLLVETMPLDEKVAVDVSVYHDIWAPHAFNGAPHPELHAANAPRLAVALKEIESTLQTPINPGEVTYFGAVEGYGIVEPEPDDLDDGWDIDRTDRIVSG</sequence>
<evidence type="ECO:0000313" key="2">
    <source>
        <dbReference type="Proteomes" id="UP001165685"/>
    </source>
</evidence>
<keyword evidence="2" id="KW-1185">Reference proteome</keyword>